<gene>
    <name evidence="4" type="ordered locus">Psta_0557</name>
</gene>
<reference evidence="4 5" key="1">
    <citation type="journal article" date="2009" name="Stand. Genomic Sci.">
        <title>Complete genome sequence of Pirellula staleyi type strain (ATCC 27377).</title>
        <authorList>
            <person name="Clum A."/>
            <person name="Tindall B.J."/>
            <person name="Sikorski J."/>
            <person name="Ivanova N."/>
            <person name="Mavrommatis K."/>
            <person name="Lucas S."/>
            <person name="Glavina del Rio T."/>
            <person name="Nolan M."/>
            <person name="Chen F."/>
            <person name="Tice H."/>
            <person name="Pitluck S."/>
            <person name="Cheng J.F."/>
            <person name="Chertkov O."/>
            <person name="Brettin T."/>
            <person name="Han C."/>
            <person name="Detter J.C."/>
            <person name="Kuske C."/>
            <person name="Bruce D."/>
            <person name="Goodwin L."/>
            <person name="Ovchinikova G."/>
            <person name="Pati A."/>
            <person name="Mikhailova N."/>
            <person name="Chen A."/>
            <person name="Palaniappan K."/>
            <person name="Land M."/>
            <person name="Hauser L."/>
            <person name="Chang Y.J."/>
            <person name="Jeffries C.D."/>
            <person name="Chain P."/>
            <person name="Rohde M."/>
            <person name="Goker M."/>
            <person name="Bristow J."/>
            <person name="Eisen J.A."/>
            <person name="Markowitz V."/>
            <person name="Hugenholtz P."/>
            <person name="Kyrpides N.C."/>
            <person name="Klenk H.P."/>
            <person name="Lapidus A."/>
        </authorList>
    </citation>
    <scope>NUCLEOTIDE SEQUENCE [LARGE SCALE GENOMIC DNA]</scope>
    <source>
        <strain evidence="5">ATCC 27377 / DSM 6068 / ICPB 4128</strain>
    </source>
</reference>
<dbReference type="eggNOG" id="COG4782">
    <property type="taxonomic scope" value="Bacteria"/>
</dbReference>
<feature type="region of interest" description="Disordered" evidence="1">
    <location>
        <begin position="21"/>
        <end position="158"/>
    </location>
</feature>
<keyword evidence="2" id="KW-0472">Membrane</keyword>
<dbReference type="ESTHER" id="pirsd-d2r496">
    <property type="family name" value="Duf_900"/>
</dbReference>
<dbReference type="SUPFAM" id="SSF53474">
    <property type="entry name" value="alpha/beta-Hydrolases"/>
    <property type="match status" value="1"/>
</dbReference>
<dbReference type="AlphaFoldDB" id="D2R496"/>
<proteinExistence type="predicted"/>
<dbReference type="Pfam" id="PF05990">
    <property type="entry name" value="DUF900"/>
    <property type="match status" value="1"/>
</dbReference>
<dbReference type="HOGENOM" id="CLU_345761_0_0_0"/>
<keyword evidence="2" id="KW-0812">Transmembrane</keyword>
<feature type="chain" id="PRO_5003036047" evidence="3">
    <location>
        <begin position="20"/>
        <end position="817"/>
    </location>
</feature>
<evidence type="ECO:0000313" key="5">
    <source>
        <dbReference type="Proteomes" id="UP000001887"/>
    </source>
</evidence>
<evidence type="ECO:0000313" key="4">
    <source>
        <dbReference type="EMBL" id="ADB15244.1"/>
    </source>
</evidence>
<keyword evidence="5" id="KW-1185">Reference proteome</keyword>
<feature type="transmembrane region" description="Helical" evidence="2">
    <location>
        <begin position="462"/>
        <end position="481"/>
    </location>
</feature>
<feature type="compositionally biased region" description="Low complexity" evidence="1">
    <location>
        <begin position="249"/>
        <end position="260"/>
    </location>
</feature>
<dbReference type="PANTHER" id="PTHR36513">
    <property type="entry name" value="ABC TRANSMEMBRANE TYPE-1 DOMAIN-CONTAINING PROTEIN"/>
    <property type="match status" value="1"/>
</dbReference>
<protein>
    <submittedName>
        <fullName evidence="4">Uncharacterized protein</fullName>
    </submittedName>
</protein>
<sequence precursor="true">MKRLLRLGLIVAIALAVTACSKSSDSKTTTQRPLTSDSAASQPSNLPAPVDVSQETPSASGASPYQPVEGPYQAAENPVPYSAPDLPGTSEPFSTTPPATDPSSPAPLEPVTDFAPGPTLSPELSPQPTPEPTGSGGSFPAADNPTYAPTAEAPAIDPSIPQLAAPDETITDPALINPLRTLKRSRYGTSGTVIELTPQAVVQDAPSAIDSADPLAEAPRMAQLNPLRIGRSMEPRSFAGESIPQLPGSSSPDASIPESSGDSVPEGTFPSPTDGSPEDQPATEPQLIEPPSTTPPPAGLAIAPEAAMPPQALTAPAMSLPPPAPVPLPAGAAPRVSAMMSEPELMEPGSEDIEPGSPLDLPPASAPVETVRVSPNGSAAAAPQSMTASITPLKAPAVAPKKEDDKPYDTVKVFYGTDRAPVVPPVITFVDHLRRFQTAIGALVLMLLTALIASLTKRTSIWSISIGSGVVAGALAIVAGYQSYNATVAARDTMLRYSTDRSKHGGLQLGICEVTIPKTHKRGELEGPTILKLEVREDLSKHIILKKTERLGDAVFYDQLKAQVDASPNKELFVFVHGFNVSFEDAARRTAQMAKDIDYQGAPVFYSWPAHDMFILTYPADENNVAWTTPHLKRFLIDIANYTEAKSINLIAHSMGSRALSQSLKEIATQYQADGRLFNQVILAAPDIDADDFKYNIAPAMKEAANRVTLYASNKDQALAVSQLVHRYPRAGDAGSDLVVVDGIDTIDVSAIDRSPWGHAYYGSSDPLLDDLKMLFASGLSPLDRKRIFTAELSGKKYYRLGAEASSTATSGMPLSR</sequence>
<feature type="compositionally biased region" description="Polar residues" evidence="1">
    <location>
        <begin position="53"/>
        <end position="63"/>
    </location>
</feature>
<evidence type="ECO:0000256" key="3">
    <source>
        <dbReference type="SAM" id="SignalP"/>
    </source>
</evidence>
<organism evidence="4 5">
    <name type="scientific">Pirellula staleyi (strain ATCC 27377 / DSM 6068 / ICPB 4128)</name>
    <name type="common">Pirella staleyi</name>
    <dbReference type="NCBI Taxonomy" id="530564"/>
    <lineage>
        <taxon>Bacteria</taxon>
        <taxon>Pseudomonadati</taxon>
        <taxon>Planctomycetota</taxon>
        <taxon>Planctomycetia</taxon>
        <taxon>Pirellulales</taxon>
        <taxon>Pirellulaceae</taxon>
        <taxon>Pirellula</taxon>
    </lineage>
</organism>
<feature type="region of interest" description="Disordered" evidence="1">
    <location>
        <begin position="344"/>
        <end position="385"/>
    </location>
</feature>
<feature type="region of interest" description="Disordered" evidence="1">
    <location>
        <begin position="211"/>
        <end position="320"/>
    </location>
</feature>
<dbReference type="InterPro" id="IPR010297">
    <property type="entry name" value="DUF900_hydrolase"/>
</dbReference>
<accession>D2R496</accession>
<dbReference type="PROSITE" id="PS51257">
    <property type="entry name" value="PROKAR_LIPOPROTEIN"/>
    <property type="match status" value="1"/>
</dbReference>
<dbReference type="PANTHER" id="PTHR36513:SF1">
    <property type="entry name" value="TRANSMEMBRANE PROTEIN"/>
    <property type="match status" value="1"/>
</dbReference>
<feature type="compositionally biased region" description="Polar residues" evidence="1">
    <location>
        <begin position="21"/>
        <end position="45"/>
    </location>
</feature>
<feature type="signal peptide" evidence="3">
    <location>
        <begin position="1"/>
        <end position="19"/>
    </location>
</feature>
<keyword evidence="3" id="KW-0732">Signal</keyword>
<dbReference type="Proteomes" id="UP000001887">
    <property type="component" value="Chromosome"/>
</dbReference>
<keyword evidence="2" id="KW-1133">Transmembrane helix</keyword>
<dbReference type="EMBL" id="CP001848">
    <property type="protein sequence ID" value="ADB15244.1"/>
    <property type="molecule type" value="Genomic_DNA"/>
</dbReference>
<dbReference type="Gene3D" id="3.40.50.1820">
    <property type="entry name" value="alpha/beta hydrolase"/>
    <property type="match status" value="1"/>
</dbReference>
<dbReference type="eggNOG" id="COG5602">
    <property type="taxonomic scope" value="Bacteria"/>
</dbReference>
<feature type="compositionally biased region" description="Low complexity" evidence="1">
    <location>
        <begin position="92"/>
        <end position="103"/>
    </location>
</feature>
<evidence type="ECO:0000256" key="1">
    <source>
        <dbReference type="SAM" id="MobiDB-lite"/>
    </source>
</evidence>
<dbReference type="InterPro" id="IPR029058">
    <property type="entry name" value="AB_hydrolase_fold"/>
</dbReference>
<name>D2R496_PIRSD</name>
<dbReference type="KEGG" id="psl:Psta_0557"/>
<dbReference type="OrthoDB" id="334507at2"/>
<evidence type="ECO:0000256" key="2">
    <source>
        <dbReference type="SAM" id="Phobius"/>
    </source>
</evidence>
<feature type="transmembrane region" description="Helical" evidence="2">
    <location>
        <begin position="436"/>
        <end position="455"/>
    </location>
</feature>